<reference evidence="1 2" key="1">
    <citation type="submission" date="2018-09" db="EMBL/GenBank/DDBJ databases">
        <title>Nocardia yunnanensis sp. nov., an actinomycete isolated from a soil sample.</title>
        <authorList>
            <person name="Zhang J."/>
        </authorList>
    </citation>
    <scope>NUCLEOTIDE SEQUENCE [LARGE SCALE GENOMIC DNA]</scope>
    <source>
        <strain evidence="1 2">CFHS0054</strain>
    </source>
</reference>
<protein>
    <submittedName>
        <fullName evidence="1">DUF3349 domain-containing protein</fullName>
    </submittedName>
</protein>
<dbReference type="RefSeq" id="WP_120738630.1">
    <property type="nucleotide sequence ID" value="NZ_CP032568.1"/>
</dbReference>
<keyword evidence="2" id="KW-1185">Reference proteome</keyword>
<dbReference type="KEGG" id="nyu:D7D52_20230"/>
<evidence type="ECO:0000313" key="1">
    <source>
        <dbReference type="EMBL" id="AYF75782.1"/>
    </source>
</evidence>
<evidence type="ECO:0000313" key="2">
    <source>
        <dbReference type="Proteomes" id="UP000267164"/>
    </source>
</evidence>
<dbReference type="Gene3D" id="1.10.150.430">
    <property type="entry name" value="DUF3349, helical bundle"/>
    <property type="match status" value="1"/>
</dbReference>
<dbReference type="OrthoDB" id="4350726at2"/>
<proteinExistence type="predicted"/>
<accession>A0A386ZD41</accession>
<dbReference type="InterPro" id="IPR044918">
    <property type="entry name" value="DUF3349_helical"/>
</dbReference>
<gene>
    <name evidence="1" type="ORF">D7D52_20230</name>
</gene>
<dbReference type="EMBL" id="CP032568">
    <property type="protein sequence ID" value="AYF75782.1"/>
    <property type="molecule type" value="Genomic_DNA"/>
</dbReference>
<dbReference type="Proteomes" id="UP000267164">
    <property type="component" value="Chromosome"/>
</dbReference>
<dbReference type="Pfam" id="PF11829">
    <property type="entry name" value="DUF3349"/>
    <property type="match status" value="1"/>
</dbReference>
<organism evidence="1 2">
    <name type="scientific">Nocardia yunnanensis</name>
    <dbReference type="NCBI Taxonomy" id="2382165"/>
    <lineage>
        <taxon>Bacteria</taxon>
        <taxon>Bacillati</taxon>
        <taxon>Actinomycetota</taxon>
        <taxon>Actinomycetes</taxon>
        <taxon>Mycobacteriales</taxon>
        <taxon>Nocardiaceae</taxon>
        <taxon>Nocardia</taxon>
    </lineage>
</organism>
<sequence length="103" mass="11401">MALSELLARIVAWLRAGYPQGVPDTDYLPLLAMLATRLSEDQLRQVAAELIVLGAVPPDRADVGVLITKLTDEMPRESDLERVRAHLRAAGWPIDDGWPDTTR</sequence>
<dbReference type="AlphaFoldDB" id="A0A386ZD41"/>
<dbReference type="InterPro" id="IPR021784">
    <property type="entry name" value="DUF3349"/>
</dbReference>
<name>A0A386ZD41_9NOCA</name>